<proteinExistence type="predicted"/>
<name>A0A1W1D082_9ZZZZ</name>
<dbReference type="EMBL" id="FPHM01000227">
    <property type="protein sequence ID" value="SFV71322.1"/>
    <property type="molecule type" value="Genomic_DNA"/>
</dbReference>
<dbReference type="InterPro" id="IPR057219">
    <property type="entry name" value="DUF7897"/>
</dbReference>
<feature type="domain" description="DUF7897" evidence="1">
    <location>
        <begin position="7"/>
        <end position="608"/>
    </location>
</feature>
<evidence type="ECO:0000259" key="1">
    <source>
        <dbReference type="Pfam" id="PF25448"/>
    </source>
</evidence>
<evidence type="ECO:0000313" key="2">
    <source>
        <dbReference type="EMBL" id="SFV71322.1"/>
    </source>
</evidence>
<dbReference type="AlphaFoldDB" id="A0A1W1D082"/>
<dbReference type="Pfam" id="PF25448">
    <property type="entry name" value="DUF7897"/>
    <property type="match status" value="1"/>
</dbReference>
<sequence length="610" mass="70488">MQKQQFMKDLQTIYDELQRRQAELNAYYDLLDKDKGHEKAEKLMTFFLTTLNIPRDSEGYMAGLTRLVGLREDALEQVMKKQGFSDRKIEMKKDVAYGFVSYFHTERHESLIQWIEEKDLLTAFYRSLIYGVHYVGQHMTLWQSAWTRQIINTINPQLTALCDNDEGQVFKMLKDKELLDRDVEGNVGDRCYSVLEKEGEGYTSVAYKNAFPKQVKGVSTALSQLVGRLEIEEDEVFGQKEQWIAYLSTLEEAFSHDVPDELIGKWAEVDRKWMAVKTPLQVGHPLEYYEDHYRKAVALEWDLRIVNPSLQEGSPTRENIKSFALLMAESLGRKAEETIARNLKQVDETQLYIGQPMLYYGAEFNGLFSAQVVPNDEVVSSELGKKIFAYADFVMESKKSKPMMKLSVETMGKDFVDAQRALIDTNPILWQEIYDISTVGHEYGHILWLESDTESKMNAQGQFKNIEEFKATAGGLMAFFGNEREELKKHIVDDVVARAVGLMAWREVGEVLPYYCEGLIHLDILFGSGIITYDEIIAIDYSKYDAMKEAYTNAYRDLAEHYLDKMDASKYLEQYVVKSEGVYLPKDENISTFVEYYYARYKEIGQETVT</sequence>
<gene>
    <name evidence="2" type="ORF">MNB_SV-13-75</name>
</gene>
<accession>A0A1W1D082</accession>
<protein>
    <submittedName>
        <fullName evidence="2">Campylobacter invasion antigen B (CiaB)</fullName>
    </submittedName>
</protein>
<reference evidence="2" key="1">
    <citation type="submission" date="2016-10" db="EMBL/GenBank/DDBJ databases">
        <authorList>
            <person name="de Groot N.N."/>
        </authorList>
    </citation>
    <scope>NUCLEOTIDE SEQUENCE</scope>
</reference>
<dbReference type="NCBIfam" id="NF033805">
    <property type="entry name" value="invasion_CiaB"/>
    <property type="match status" value="1"/>
</dbReference>
<organism evidence="2">
    <name type="scientific">hydrothermal vent metagenome</name>
    <dbReference type="NCBI Taxonomy" id="652676"/>
    <lineage>
        <taxon>unclassified sequences</taxon>
        <taxon>metagenomes</taxon>
        <taxon>ecological metagenomes</taxon>
    </lineage>
</organism>